<dbReference type="KEGG" id="mbn:Mboo_1265"/>
<dbReference type="STRING" id="456442.Mboo_1265"/>
<keyword evidence="1" id="KW-1133">Transmembrane helix</keyword>
<dbReference type="Proteomes" id="UP000002408">
    <property type="component" value="Chromosome"/>
</dbReference>
<proteinExistence type="predicted"/>
<sequence length="277" mass="29264" precursor="true">MKKFLCTLILLSCFLVGSVSAYGIYLNCTPLTLPVGQTLKCAVNSDFPPGTSFSLNFYQKQYTATLISSQTMTIQPSQTTQYALFDTTGLKGGQYDVEVAWNGNVPAMRSDSISAQLVQLTDRSGEITMTSATTQDLADALVIAGTLKNGGNSGIQIQVDGASAGRVFGPQYIPTTNNIQTGDGSFSQTVAVTQPDNYTVKFSDTNGVITSVVFQVTAPTTATTIPTVSTPVPTPSTPQVTYTPILKPTTAKSPLPVPLIIGALGIGVLFAVRREKE</sequence>
<keyword evidence="1" id="KW-0472">Membrane</keyword>
<keyword evidence="3" id="KW-1185">Reference proteome</keyword>
<accession>A7I7S2</accession>
<evidence type="ECO:0000256" key="1">
    <source>
        <dbReference type="SAM" id="Phobius"/>
    </source>
</evidence>
<gene>
    <name evidence="2" type="ordered locus">Mboo_1265</name>
</gene>
<keyword evidence="1" id="KW-0812">Transmembrane</keyword>
<reference evidence="3" key="1">
    <citation type="journal article" date="2015" name="Microbiology">
        <title>Genome of Methanoregula boonei 6A8 reveals adaptations to oligotrophic peatland environments.</title>
        <authorList>
            <person name="Braeuer S."/>
            <person name="Cadillo-Quiroz H."/>
            <person name="Kyrpides N."/>
            <person name="Woyke T."/>
            <person name="Goodwin L."/>
            <person name="Detter C."/>
            <person name="Podell S."/>
            <person name="Yavitt J.B."/>
            <person name="Zinder S.H."/>
        </authorList>
    </citation>
    <scope>NUCLEOTIDE SEQUENCE [LARGE SCALE GENOMIC DNA]</scope>
    <source>
        <strain evidence="3">DSM 21154 / JCM 14090 / 6A8</strain>
    </source>
</reference>
<dbReference type="EMBL" id="CP000780">
    <property type="protein sequence ID" value="ABS55783.1"/>
    <property type="molecule type" value="Genomic_DNA"/>
</dbReference>
<dbReference type="GeneID" id="5410352"/>
<organism evidence="2 3">
    <name type="scientific">Methanoregula boonei (strain DSM 21154 / JCM 14090 / 6A8)</name>
    <dbReference type="NCBI Taxonomy" id="456442"/>
    <lineage>
        <taxon>Archaea</taxon>
        <taxon>Methanobacteriati</taxon>
        <taxon>Methanobacteriota</taxon>
        <taxon>Stenosarchaea group</taxon>
        <taxon>Methanomicrobia</taxon>
        <taxon>Methanomicrobiales</taxon>
        <taxon>Methanoregulaceae</taxon>
        <taxon>Methanoregula</taxon>
    </lineage>
</organism>
<dbReference type="OrthoDB" id="116923at2157"/>
<dbReference type="eggNOG" id="arCOG06913">
    <property type="taxonomic scope" value="Archaea"/>
</dbReference>
<dbReference type="AlphaFoldDB" id="A7I7S2"/>
<name>A7I7S2_METB6</name>
<feature type="transmembrane region" description="Helical" evidence="1">
    <location>
        <begin position="255"/>
        <end position="272"/>
    </location>
</feature>
<dbReference type="RefSeq" id="WP_012106815.1">
    <property type="nucleotide sequence ID" value="NC_009712.1"/>
</dbReference>
<dbReference type="HOGENOM" id="CLU_1003291_0_0_2"/>
<evidence type="ECO:0000313" key="3">
    <source>
        <dbReference type="Proteomes" id="UP000002408"/>
    </source>
</evidence>
<evidence type="ECO:0000313" key="2">
    <source>
        <dbReference type="EMBL" id="ABS55783.1"/>
    </source>
</evidence>
<protein>
    <submittedName>
        <fullName evidence="2">Uncharacterized protein</fullName>
    </submittedName>
</protein>